<keyword evidence="3" id="KW-0342">GTP-binding</keyword>
<dbReference type="Pfam" id="PF04548">
    <property type="entry name" value="AIG1"/>
    <property type="match status" value="2"/>
</dbReference>
<keyword evidence="2" id="KW-0547">Nucleotide-binding</keyword>
<reference evidence="6" key="1">
    <citation type="submission" date="2025-08" db="UniProtKB">
        <authorList>
            <consortium name="Ensembl"/>
        </authorList>
    </citation>
    <scope>IDENTIFICATION</scope>
</reference>
<evidence type="ECO:0000313" key="6">
    <source>
        <dbReference type="Ensembl" id="ENSSRHP00000078101.1"/>
    </source>
</evidence>
<evidence type="ECO:0000313" key="7">
    <source>
        <dbReference type="Proteomes" id="UP000472270"/>
    </source>
</evidence>
<comment type="similarity">
    <text evidence="1">Belongs to the TRAFAC class TrmE-Era-EngA-EngB-Septin-like GTPase superfamily. AIG1/Toc34/Toc159-like paraseptin GTPase family. IAN subfamily.</text>
</comment>
<dbReference type="InterPro" id="IPR006703">
    <property type="entry name" value="G_AIG1"/>
</dbReference>
<dbReference type="GO" id="GO:0005525">
    <property type="term" value="F:GTP binding"/>
    <property type="evidence" value="ECO:0007669"/>
    <property type="project" value="UniProtKB-KW"/>
</dbReference>
<sequence length="360" mass="41856">MNCLNAGDSQDLRIVLLGVSGAGKSAIGNAILGREAFKESSTRKRFFNTQLTDEEMKNEMVRSMYLSHPGPHVFLLVMNLENFEEEQRNIVEMTQEFFGAQAFKFTMVLVTGREKMSRREWMLFILDTKFKRLVSHCRDNYHAINSKNEMNQTHITELLQKIDETIKQNNHQHYNNEIYSVSRTKSIRIKKNQEEEKTYKRKETEMKQQQAKSAPETFTTHNVMEERTTHTITEPENESIRGKKKEEENTYSETKQNKEKRQERAKIKEFFEMESTMEERSTHTVIKKKESFARGALPAIALYKKGSRKMPLILAPRHLSERGYPGPQEANLDMAYQTGQPEKHKPSPDIQENCSAVPGP</sequence>
<dbReference type="PANTHER" id="PTHR10903:SF188">
    <property type="entry name" value="GTPASE IMAP FAMILY MEMBER 2-LIKE-RELATED"/>
    <property type="match status" value="1"/>
</dbReference>
<dbReference type="Ensembl" id="ENSSRHT00000080218.1">
    <property type="protein sequence ID" value="ENSSRHP00000078101.1"/>
    <property type="gene ID" value="ENSSRHG00000038733.1"/>
</dbReference>
<protein>
    <recommendedName>
        <fullName evidence="5">AIG1-type G domain-containing protein</fullName>
    </recommendedName>
</protein>
<dbReference type="Gene3D" id="3.40.50.300">
    <property type="entry name" value="P-loop containing nucleotide triphosphate hydrolases"/>
    <property type="match status" value="2"/>
</dbReference>
<feature type="region of interest" description="Disordered" evidence="4">
    <location>
        <begin position="193"/>
        <end position="263"/>
    </location>
</feature>
<proteinExistence type="inferred from homology"/>
<evidence type="ECO:0000256" key="1">
    <source>
        <dbReference type="ARBA" id="ARBA00008535"/>
    </source>
</evidence>
<accession>A0A673LG87</accession>
<evidence type="ECO:0000256" key="4">
    <source>
        <dbReference type="SAM" id="MobiDB-lite"/>
    </source>
</evidence>
<dbReference type="Proteomes" id="UP000472270">
    <property type="component" value="Unassembled WGS sequence"/>
</dbReference>
<dbReference type="SUPFAM" id="SSF52540">
    <property type="entry name" value="P-loop containing nucleoside triphosphate hydrolases"/>
    <property type="match status" value="1"/>
</dbReference>
<dbReference type="InterPro" id="IPR027417">
    <property type="entry name" value="P-loop_NTPase"/>
</dbReference>
<evidence type="ECO:0000256" key="3">
    <source>
        <dbReference type="ARBA" id="ARBA00023134"/>
    </source>
</evidence>
<dbReference type="PANTHER" id="PTHR10903">
    <property type="entry name" value="GTPASE, IMAP FAMILY MEMBER-RELATED"/>
    <property type="match status" value="1"/>
</dbReference>
<feature type="compositionally biased region" description="Basic and acidic residues" evidence="4">
    <location>
        <begin position="193"/>
        <end position="206"/>
    </location>
</feature>
<reference evidence="6" key="2">
    <citation type="submission" date="2025-09" db="UniProtKB">
        <authorList>
            <consortium name="Ensembl"/>
        </authorList>
    </citation>
    <scope>IDENTIFICATION</scope>
</reference>
<feature type="compositionally biased region" description="Basic and acidic residues" evidence="4">
    <location>
        <begin position="238"/>
        <end position="248"/>
    </location>
</feature>
<feature type="domain" description="AIG1-type G" evidence="5">
    <location>
        <begin position="12"/>
        <end position="42"/>
    </location>
</feature>
<name>A0A673LG87_9TELE</name>
<evidence type="ECO:0000256" key="2">
    <source>
        <dbReference type="ARBA" id="ARBA00022741"/>
    </source>
</evidence>
<feature type="compositionally biased region" description="Polar residues" evidence="4">
    <location>
        <begin position="208"/>
        <end position="222"/>
    </location>
</feature>
<dbReference type="AlphaFoldDB" id="A0A673LG87"/>
<organism evidence="6 7">
    <name type="scientific">Sinocyclocheilus rhinocerous</name>
    <dbReference type="NCBI Taxonomy" id="307959"/>
    <lineage>
        <taxon>Eukaryota</taxon>
        <taxon>Metazoa</taxon>
        <taxon>Chordata</taxon>
        <taxon>Craniata</taxon>
        <taxon>Vertebrata</taxon>
        <taxon>Euteleostomi</taxon>
        <taxon>Actinopterygii</taxon>
        <taxon>Neopterygii</taxon>
        <taxon>Teleostei</taxon>
        <taxon>Ostariophysi</taxon>
        <taxon>Cypriniformes</taxon>
        <taxon>Cyprinidae</taxon>
        <taxon>Cyprininae</taxon>
        <taxon>Sinocyclocheilus</taxon>
    </lineage>
</organism>
<evidence type="ECO:0000259" key="5">
    <source>
        <dbReference type="Pfam" id="PF04548"/>
    </source>
</evidence>
<feature type="domain" description="AIG1-type G" evidence="5">
    <location>
        <begin position="47"/>
        <end position="192"/>
    </location>
</feature>
<feature type="region of interest" description="Disordered" evidence="4">
    <location>
        <begin position="319"/>
        <end position="360"/>
    </location>
</feature>
<keyword evidence="7" id="KW-1185">Reference proteome</keyword>
<dbReference type="InterPro" id="IPR045058">
    <property type="entry name" value="GIMA/IAN/Toc"/>
</dbReference>